<sequence>MTAPRPASPGDTLDRVETPALVVDLDALEANIAAMASRAKAGGMALRPHAKTHKSAEIAKLQLAAGAIGICAQKVSEAEALLGSGVKDVLISNHILGEAKLDRLCGIAKHVRVTTLTSDAAHVAMLSQAAARNGAEIEILIEIDAGDARMGLQNLNQVGPLAQAIDKAPGLRFRGLQAYTGPFQHIRDPEERADAALASAEIALEARDAILALGLSCETITGGGTGSFDYDLSEQAFTEIQPGSYVFMDMDYGRNEDGPSEVFRQSLFVLASVIRVPEKRVVYVDAGVKSLNLDSGMPGVHERTDLAFTKASDEQGRVEIATKGQAPKLGERLLLVPSHCDPTVNQFDWMVAVRNGRVEHVWPVDARGCVI</sequence>
<evidence type="ECO:0000256" key="2">
    <source>
        <dbReference type="ARBA" id="ARBA00023239"/>
    </source>
</evidence>
<protein>
    <submittedName>
        <fullName evidence="4">DSD1 family PLP-dependent enzyme</fullName>
    </submittedName>
</protein>
<dbReference type="InterPro" id="IPR051466">
    <property type="entry name" value="D-amino_acid_metab_enzyme"/>
</dbReference>
<dbReference type="EMBL" id="JBHSJF010000008">
    <property type="protein sequence ID" value="MFC5069717.1"/>
    <property type="molecule type" value="Genomic_DNA"/>
</dbReference>
<proteinExistence type="inferred from homology"/>
<dbReference type="Gene3D" id="2.40.37.20">
    <property type="entry name" value="D-serine dehydratase-like domain"/>
    <property type="match status" value="1"/>
</dbReference>
<dbReference type="Gene3D" id="3.20.20.10">
    <property type="entry name" value="Alanine racemase"/>
    <property type="match status" value="1"/>
</dbReference>
<reference evidence="5" key="1">
    <citation type="journal article" date="2019" name="Int. J. Syst. Evol. Microbiol.">
        <title>The Global Catalogue of Microorganisms (GCM) 10K type strain sequencing project: providing services to taxonomists for standard genome sequencing and annotation.</title>
        <authorList>
            <consortium name="The Broad Institute Genomics Platform"/>
            <consortium name="The Broad Institute Genome Sequencing Center for Infectious Disease"/>
            <person name="Wu L."/>
            <person name="Ma J."/>
        </authorList>
    </citation>
    <scope>NUCLEOTIDE SEQUENCE [LARGE SCALE GENOMIC DNA]</scope>
    <source>
        <strain evidence="5">CGMCC 1.16444</strain>
    </source>
</reference>
<dbReference type="InterPro" id="IPR001608">
    <property type="entry name" value="Ala_racemase_N"/>
</dbReference>
<dbReference type="PANTHER" id="PTHR28004">
    <property type="entry name" value="ZGC:162816-RELATED"/>
    <property type="match status" value="1"/>
</dbReference>
<evidence type="ECO:0000259" key="3">
    <source>
        <dbReference type="SMART" id="SM01119"/>
    </source>
</evidence>
<dbReference type="CDD" id="cd06819">
    <property type="entry name" value="PLPDE_III_LS_D-TA"/>
    <property type="match status" value="1"/>
</dbReference>
<dbReference type="Pfam" id="PF14031">
    <property type="entry name" value="D-ser_dehydrat"/>
    <property type="match status" value="1"/>
</dbReference>
<dbReference type="Proteomes" id="UP001595796">
    <property type="component" value="Unassembled WGS sequence"/>
</dbReference>
<evidence type="ECO:0000313" key="4">
    <source>
        <dbReference type="EMBL" id="MFC5069717.1"/>
    </source>
</evidence>
<comment type="caution">
    <text evidence="4">The sequence shown here is derived from an EMBL/GenBank/DDBJ whole genome shotgun (WGS) entry which is preliminary data.</text>
</comment>
<dbReference type="SUPFAM" id="SSF51419">
    <property type="entry name" value="PLP-binding barrel"/>
    <property type="match status" value="1"/>
</dbReference>
<comment type="similarity">
    <text evidence="1">Belongs to the DSD1 family.</text>
</comment>
<dbReference type="RefSeq" id="WP_379771663.1">
    <property type="nucleotide sequence ID" value="NZ_JBHSJF010000008.1"/>
</dbReference>
<organism evidence="4 5">
    <name type="scientific">Flaviflagellibacter deserti</name>
    <dbReference type="NCBI Taxonomy" id="2267266"/>
    <lineage>
        <taxon>Bacteria</taxon>
        <taxon>Pseudomonadati</taxon>
        <taxon>Pseudomonadota</taxon>
        <taxon>Alphaproteobacteria</taxon>
        <taxon>Hyphomicrobiales</taxon>
        <taxon>Flaviflagellibacter</taxon>
    </lineage>
</organism>
<keyword evidence="5" id="KW-1185">Reference proteome</keyword>
<dbReference type="InterPro" id="IPR026956">
    <property type="entry name" value="D-ser_dehydrat-like_dom"/>
</dbReference>
<dbReference type="PANTHER" id="PTHR28004:SF2">
    <property type="entry name" value="D-SERINE DEHYDRATASE"/>
    <property type="match status" value="1"/>
</dbReference>
<dbReference type="InterPro" id="IPR042208">
    <property type="entry name" value="D-ser_dehydrat-like_sf"/>
</dbReference>
<gene>
    <name evidence="4" type="ORF">ACFPFW_17015</name>
</gene>
<evidence type="ECO:0000313" key="5">
    <source>
        <dbReference type="Proteomes" id="UP001595796"/>
    </source>
</evidence>
<feature type="domain" description="D-serine dehydratase-like" evidence="3">
    <location>
        <begin position="266"/>
        <end position="354"/>
    </location>
</feature>
<dbReference type="Pfam" id="PF01168">
    <property type="entry name" value="Ala_racemase_N"/>
    <property type="match status" value="1"/>
</dbReference>
<accession>A0ABV9Z7N0</accession>
<dbReference type="SMART" id="SM01119">
    <property type="entry name" value="D-ser_dehydrat"/>
    <property type="match status" value="1"/>
</dbReference>
<keyword evidence="2" id="KW-0456">Lyase</keyword>
<evidence type="ECO:0000256" key="1">
    <source>
        <dbReference type="ARBA" id="ARBA00005323"/>
    </source>
</evidence>
<dbReference type="InterPro" id="IPR029066">
    <property type="entry name" value="PLP-binding_barrel"/>
</dbReference>
<name>A0ABV9Z7N0_9HYPH</name>